<proteinExistence type="predicted"/>
<dbReference type="InterPro" id="IPR019108">
    <property type="entry name" value="Caa3_assmbl_CtaG-rel"/>
</dbReference>
<evidence type="ECO:0000256" key="2">
    <source>
        <dbReference type="ARBA" id="ARBA00022475"/>
    </source>
</evidence>
<evidence type="ECO:0000256" key="1">
    <source>
        <dbReference type="ARBA" id="ARBA00004651"/>
    </source>
</evidence>
<protein>
    <recommendedName>
        <fullName evidence="9">Cytochrome c oxidase assembly factor CtaG</fullName>
    </recommendedName>
</protein>
<keyword evidence="5 6" id="KW-0472">Membrane</keyword>
<evidence type="ECO:0000256" key="4">
    <source>
        <dbReference type="ARBA" id="ARBA00022989"/>
    </source>
</evidence>
<name>A0ABQ6AA48_9PROT</name>
<feature type="transmembrane region" description="Helical" evidence="6">
    <location>
        <begin position="98"/>
        <end position="120"/>
    </location>
</feature>
<keyword evidence="4 6" id="KW-1133">Transmembrane helix</keyword>
<evidence type="ECO:0000313" key="7">
    <source>
        <dbReference type="EMBL" id="GLR67711.1"/>
    </source>
</evidence>
<feature type="transmembrane region" description="Helical" evidence="6">
    <location>
        <begin position="141"/>
        <end position="161"/>
    </location>
</feature>
<evidence type="ECO:0000256" key="5">
    <source>
        <dbReference type="ARBA" id="ARBA00023136"/>
    </source>
</evidence>
<keyword evidence="8" id="KW-1185">Reference proteome</keyword>
<feature type="transmembrane region" description="Helical" evidence="6">
    <location>
        <begin position="259"/>
        <end position="280"/>
    </location>
</feature>
<feature type="transmembrane region" description="Helical" evidence="6">
    <location>
        <begin position="173"/>
        <end position="194"/>
    </location>
</feature>
<reference evidence="8" key="1">
    <citation type="journal article" date="2019" name="Int. J. Syst. Evol. Microbiol.">
        <title>The Global Catalogue of Microorganisms (GCM) 10K type strain sequencing project: providing services to taxonomists for standard genome sequencing and annotation.</title>
        <authorList>
            <consortium name="The Broad Institute Genomics Platform"/>
            <consortium name="The Broad Institute Genome Sequencing Center for Infectious Disease"/>
            <person name="Wu L."/>
            <person name="Ma J."/>
        </authorList>
    </citation>
    <scope>NUCLEOTIDE SEQUENCE [LARGE SCALE GENOMIC DNA]</scope>
    <source>
        <strain evidence="8">NBRC 112502</strain>
    </source>
</reference>
<sequence length="309" mass="34849">MVDFLILLAALIVDLLCRYVPAHLPYLFPFVFNAPVFLGCWFMLLWYLRGMARIAPAEKPGRLRQWFFLLGLGSIYFVLQTHFEYISQHMFFLNRIQAVTIGMAAPFGIAIGWMPEVLRLGIPPWLLRACQSRIVYKFGRVLAHPLPAMAIFLITTDVWLIPAVHFAAMINPLLYAVMNISCLLGGLLFWLVVLDPRPKPAARFSYLARAAAGFLVMFPQIAVSSYIALSTDDLYSFYTLCGRLFPSISPLYDQMLGGLIQWIPPGMLNTAALLISLNALRLSDIKAEKTFVPPPGAKIYEAKWTGQRK</sequence>
<evidence type="ECO:0000256" key="6">
    <source>
        <dbReference type="SAM" id="Phobius"/>
    </source>
</evidence>
<comment type="caution">
    <text evidence="7">The sequence shown here is derived from an EMBL/GenBank/DDBJ whole genome shotgun (WGS) entry which is preliminary data.</text>
</comment>
<accession>A0ABQ6AA48</accession>
<dbReference type="EMBL" id="BSOS01000067">
    <property type="protein sequence ID" value="GLR67711.1"/>
    <property type="molecule type" value="Genomic_DNA"/>
</dbReference>
<evidence type="ECO:0008006" key="9">
    <source>
        <dbReference type="Google" id="ProtNLM"/>
    </source>
</evidence>
<feature type="transmembrane region" description="Helical" evidence="6">
    <location>
        <begin position="27"/>
        <end position="47"/>
    </location>
</feature>
<keyword evidence="2" id="KW-1003">Cell membrane</keyword>
<gene>
    <name evidence="7" type="ORF">GCM10010909_23920</name>
</gene>
<evidence type="ECO:0000313" key="8">
    <source>
        <dbReference type="Proteomes" id="UP001156641"/>
    </source>
</evidence>
<organism evidence="7 8">
    <name type="scientific">Acidocella aquatica</name>
    <dbReference type="NCBI Taxonomy" id="1922313"/>
    <lineage>
        <taxon>Bacteria</taxon>
        <taxon>Pseudomonadati</taxon>
        <taxon>Pseudomonadota</taxon>
        <taxon>Alphaproteobacteria</taxon>
        <taxon>Acetobacterales</taxon>
        <taxon>Acidocellaceae</taxon>
        <taxon>Acidocella</taxon>
    </lineage>
</organism>
<comment type="subcellular location">
    <subcellularLocation>
        <location evidence="1">Cell membrane</location>
        <topology evidence="1">Multi-pass membrane protein</topology>
    </subcellularLocation>
</comment>
<dbReference type="RefSeq" id="WP_284258456.1">
    <property type="nucleotide sequence ID" value="NZ_BSOS01000067.1"/>
</dbReference>
<evidence type="ECO:0000256" key="3">
    <source>
        <dbReference type="ARBA" id="ARBA00022692"/>
    </source>
</evidence>
<dbReference type="Pfam" id="PF09678">
    <property type="entry name" value="Caa3_CtaG"/>
    <property type="match status" value="1"/>
</dbReference>
<feature type="transmembrane region" description="Helical" evidence="6">
    <location>
        <begin position="67"/>
        <end position="86"/>
    </location>
</feature>
<keyword evidence="3 6" id="KW-0812">Transmembrane</keyword>
<feature type="transmembrane region" description="Helical" evidence="6">
    <location>
        <begin position="206"/>
        <end position="229"/>
    </location>
</feature>
<dbReference type="Proteomes" id="UP001156641">
    <property type="component" value="Unassembled WGS sequence"/>
</dbReference>